<feature type="region of interest" description="Disordered" evidence="15">
    <location>
        <begin position="221"/>
        <end position="244"/>
    </location>
</feature>
<dbReference type="WBParaSite" id="NBR_0000348601-mRNA-1">
    <property type="protein sequence ID" value="NBR_0000348601-mRNA-1"/>
    <property type="gene ID" value="NBR_0000348601"/>
</dbReference>
<dbReference type="Gene3D" id="2.40.128.620">
    <property type="match status" value="1"/>
</dbReference>
<dbReference type="PROSITE" id="PS01209">
    <property type="entry name" value="LDLRA_1"/>
    <property type="match status" value="3"/>
</dbReference>
<dbReference type="PRINTS" id="PR00261">
    <property type="entry name" value="LDLRECEPTOR"/>
</dbReference>
<evidence type="ECO:0000256" key="6">
    <source>
        <dbReference type="ARBA" id="ARBA00022729"/>
    </source>
</evidence>
<dbReference type="GO" id="GO:0043235">
    <property type="term" value="C:receptor complex"/>
    <property type="evidence" value="ECO:0007669"/>
    <property type="project" value="TreeGrafter"/>
</dbReference>
<dbReference type="GO" id="GO:0012505">
    <property type="term" value="C:endomembrane system"/>
    <property type="evidence" value="ECO:0007669"/>
    <property type="project" value="UniProtKB-SubCell"/>
</dbReference>
<name>A0A0N4XLT4_NIPBR</name>
<comment type="subcellular location">
    <subcellularLocation>
        <location evidence="2">Endomembrane system</location>
    </subcellularLocation>
    <subcellularLocation>
        <location evidence="1">Membrane</location>
        <topology evidence="1">Single-pass membrane protein</topology>
    </subcellularLocation>
</comment>
<dbReference type="FunFam" id="2.40.128.620:FF:000002">
    <property type="entry name" value="Low-density lipoprotein receptor-related protein"/>
    <property type="match status" value="1"/>
</dbReference>
<keyword evidence="17" id="KW-1185">Reference proteome</keyword>
<feature type="disulfide bond" evidence="14">
    <location>
        <begin position="114"/>
        <end position="126"/>
    </location>
</feature>
<evidence type="ECO:0000256" key="10">
    <source>
        <dbReference type="ARBA" id="ARBA00023136"/>
    </source>
</evidence>
<keyword evidence="9" id="KW-1133">Transmembrane helix</keyword>
<dbReference type="AlphaFoldDB" id="A0A0N4XLT4"/>
<organism evidence="18">
    <name type="scientific">Nippostrongylus brasiliensis</name>
    <name type="common">Rat hookworm</name>
    <dbReference type="NCBI Taxonomy" id="27835"/>
    <lineage>
        <taxon>Eukaryota</taxon>
        <taxon>Metazoa</taxon>
        <taxon>Ecdysozoa</taxon>
        <taxon>Nematoda</taxon>
        <taxon>Chromadorea</taxon>
        <taxon>Rhabditida</taxon>
        <taxon>Rhabditina</taxon>
        <taxon>Rhabditomorpha</taxon>
        <taxon>Strongyloidea</taxon>
        <taxon>Heligmosomidae</taxon>
        <taxon>Nippostrongylus</taxon>
    </lineage>
</organism>
<keyword evidence="12" id="KW-0675">Receptor</keyword>
<evidence type="ECO:0000313" key="18">
    <source>
        <dbReference type="WBParaSite" id="NBR_0000348601-mRNA-1"/>
    </source>
</evidence>
<feature type="disulfide bond" evidence="14">
    <location>
        <begin position="121"/>
        <end position="139"/>
    </location>
</feature>
<feature type="compositionally biased region" description="Polar residues" evidence="15">
    <location>
        <begin position="230"/>
        <end position="239"/>
    </location>
</feature>
<gene>
    <name evidence="16" type="ORF">NBR_LOCUS3488</name>
</gene>
<dbReference type="Proteomes" id="UP000271162">
    <property type="component" value="Unassembled WGS sequence"/>
</dbReference>
<evidence type="ECO:0000256" key="8">
    <source>
        <dbReference type="ARBA" id="ARBA00022837"/>
    </source>
</evidence>
<reference evidence="16 17" key="2">
    <citation type="submission" date="2018-11" db="EMBL/GenBank/DDBJ databases">
        <authorList>
            <consortium name="Pathogen Informatics"/>
        </authorList>
    </citation>
    <scope>NUCLEOTIDE SEQUENCE [LARGE SCALE GENOMIC DNA]</scope>
</reference>
<reference evidence="18" key="1">
    <citation type="submission" date="2017-02" db="UniProtKB">
        <authorList>
            <consortium name="WormBaseParasite"/>
        </authorList>
    </citation>
    <scope>IDENTIFICATION</scope>
</reference>
<dbReference type="STRING" id="27835.A0A0N4XLT4"/>
<keyword evidence="11 14" id="KW-1015">Disulfide bond</keyword>
<dbReference type="FunFam" id="4.10.400.10:FF:000002">
    <property type="entry name" value="Low-density lipoprotein receptor-related protein 1"/>
    <property type="match status" value="1"/>
</dbReference>
<proteinExistence type="predicted"/>
<evidence type="ECO:0000256" key="1">
    <source>
        <dbReference type="ARBA" id="ARBA00004167"/>
    </source>
</evidence>
<keyword evidence="7" id="KW-0677">Repeat</keyword>
<evidence type="ECO:0000313" key="16">
    <source>
        <dbReference type="EMBL" id="VDL67077.1"/>
    </source>
</evidence>
<dbReference type="SMART" id="SM00192">
    <property type="entry name" value="LDLa"/>
    <property type="match status" value="5"/>
</dbReference>
<dbReference type="Pfam" id="PF00057">
    <property type="entry name" value="Ldl_recept_a"/>
    <property type="match status" value="5"/>
</dbReference>
<evidence type="ECO:0000256" key="3">
    <source>
        <dbReference type="ARBA" id="ARBA00022536"/>
    </source>
</evidence>
<dbReference type="GO" id="GO:0016324">
    <property type="term" value="C:apical plasma membrane"/>
    <property type="evidence" value="ECO:0007669"/>
    <property type="project" value="TreeGrafter"/>
</dbReference>
<keyword evidence="6" id="KW-0732">Signal</keyword>
<evidence type="ECO:0000256" key="7">
    <source>
        <dbReference type="ARBA" id="ARBA00022737"/>
    </source>
</evidence>
<evidence type="ECO:0000256" key="13">
    <source>
        <dbReference type="ARBA" id="ARBA00023180"/>
    </source>
</evidence>
<dbReference type="PANTHER" id="PTHR22722">
    <property type="entry name" value="LOW-DENSITY LIPOPROTEIN RECEPTOR-RELATED PROTEIN 2-RELATED"/>
    <property type="match status" value="1"/>
</dbReference>
<dbReference type="InterPro" id="IPR023415">
    <property type="entry name" value="LDLR_class-A_CS"/>
</dbReference>
<protein>
    <submittedName>
        <fullName evidence="18">Low-density lipoprotein receptor</fullName>
    </submittedName>
</protein>
<evidence type="ECO:0000256" key="14">
    <source>
        <dbReference type="PROSITE-ProRule" id="PRU00124"/>
    </source>
</evidence>
<dbReference type="GO" id="GO:0042562">
    <property type="term" value="F:hormone binding"/>
    <property type="evidence" value="ECO:0007669"/>
    <property type="project" value="TreeGrafter"/>
</dbReference>
<keyword evidence="3" id="KW-0245">EGF-like domain</keyword>
<evidence type="ECO:0000256" key="9">
    <source>
        <dbReference type="ARBA" id="ARBA00022989"/>
    </source>
</evidence>
<dbReference type="CDD" id="cd00112">
    <property type="entry name" value="LDLa"/>
    <property type="match status" value="3"/>
</dbReference>
<dbReference type="GO" id="GO:0006898">
    <property type="term" value="P:receptor-mediated endocytosis"/>
    <property type="evidence" value="ECO:0007669"/>
    <property type="project" value="TreeGrafter"/>
</dbReference>
<evidence type="ECO:0000256" key="2">
    <source>
        <dbReference type="ARBA" id="ARBA00004308"/>
    </source>
</evidence>
<dbReference type="SUPFAM" id="SSF57424">
    <property type="entry name" value="LDL receptor-like module"/>
    <property type="match status" value="5"/>
</dbReference>
<dbReference type="InterPro" id="IPR036055">
    <property type="entry name" value="LDL_receptor-like_sf"/>
</dbReference>
<keyword evidence="13" id="KW-0325">Glycoprotein</keyword>
<dbReference type="EMBL" id="UYSL01005264">
    <property type="protein sequence ID" value="VDL67077.1"/>
    <property type="molecule type" value="Genomic_DNA"/>
</dbReference>
<dbReference type="InterPro" id="IPR051221">
    <property type="entry name" value="LDLR-related"/>
</dbReference>
<dbReference type="Gene3D" id="4.10.400.10">
    <property type="entry name" value="Low-density Lipoprotein Receptor"/>
    <property type="match status" value="4"/>
</dbReference>
<keyword evidence="8" id="KW-0106">Calcium</keyword>
<keyword evidence="4" id="KW-0254">Endocytosis</keyword>
<dbReference type="OMA" id="CNSTQFQ"/>
<dbReference type="InterPro" id="IPR002172">
    <property type="entry name" value="LDrepeatLR_classA_rpt"/>
</dbReference>
<evidence type="ECO:0000256" key="15">
    <source>
        <dbReference type="SAM" id="MobiDB-lite"/>
    </source>
</evidence>
<evidence type="ECO:0000256" key="12">
    <source>
        <dbReference type="ARBA" id="ARBA00023170"/>
    </source>
</evidence>
<dbReference type="PANTHER" id="PTHR22722:SF14">
    <property type="entry name" value="MEGALIN, ISOFORM A"/>
    <property type="match status" value="1"/>
</dbReference>
<sequence>MSEHCFQTCEPNCTDRQFACGGDDAKCIPKLWYCDGEPDCRDGSDEPGRDICGNDDCGDGSDEQDCDKPCDPWMFKCTATGKCIPKRFTCDGDDDCGDRSDEADSLCLSPDRNCTAEEFRCSNNKCIAKAWRCDNDDDCGDGSDETPDCAQMECKRGWTRCASSYRCIPNWAFCNGQDDCRDNSDENRERCPTCDDIGEFRCATTGKCIPRRWMCDSENDCGDNSDETDSSCGGTSRPCSESEFRCNDGKCIPGSK</sequence>
<accession>A0A0N4XLT4</accession>
<keyword evidence="10" id="KW-0472">Membrane</keyword>
<dbReference type="PROSITE" id="PS50068">
    <property type="entry name" value="LDLRA_2"/>
    <property type="match status" value="5"/>
</dbReference>
<evidence type="ECO:0000313" key="17">
    <source>
        <dbReference type="Proteomes" id="UP000271162"/>
    </source>
</evidence>
<keyword evidence="5" id="KW-0812">Transmembrane</keyword>
<evidence type="ECO:0000256" key="4">
    <source>
        <dbReference type="ARBA" id="ARBA00022583"/>
    </source>
</evidence>
<evidence type="ECO:0000256" key="11">
    <source>
        <dbReference type="ARBA" id="ARBA00023157"/>
    </source>
</evidence>
<comment type="caution">
    <text evidence="14">Lacks conserved residue(s) required for the propagation of feature annotation.</text>
</comment>
<dbReference type="FunFam" id="4.10.400.10:FF:000005">
    <property type="entry name" value="low-density lipoprotein receptor-related protein 1B"/>
    <property type="match status" value="2"/>
</dbReference>
<evidence type="ECO:0000256" key="5">
    <source>
        <dbReference type="ARBA" id="ARBA00022692"/>
    </source>
</evidence>